<organism evidence="1 2">
    <name type="scientific">Imperialibacter roseus</name>
    <dbReference type="NCBI Taxonomy" id="1324217"/>
    <lineage>
        <taxon>Bacteria</taxon>
        <taxon>Pseudomonadati</taxon>
        <taxon>Bacteroidota</taxon>
        <taxon>Cytophagia</taxon>
        <taxon>Cytophagales</taxon>
        <taxon>Flammeovirgaceae</taxon>
        <taxon>Imperialibacter</taxon>
    </lineage>
</organism>
<dbReference type="EMBL" id="CP136051">
    <property type="protein sequence ID" value="WOK04412.1"/>
    <property type="molecule type" value="Genomic_DNA"/>
</dbReference>
<protein>
    <submittedName>
        <fullName evidence="1">DUF2461 domain-containing protein</fullName>
    </submittedName>
</protein>
<evidence type="ECO:0000313" key="2">
    <source>
        <dbReference type="Proteomes" id="UP001302349"/>
    </source>
</evidence>
<keyword evidence="2" id="KW-1185">Reference proteome</keyword>
<dbReference type="InterPro" id="IPR012808">
    <property type="entry name" value="CHP02453"/>
</dbReference>
<proteinExistence type="predicted"/>
<dbReference type="Pfam" id="PF09365">
    <property type="entry name" value="DUF2461"/>
    <property type="match status" value="1"/>
</dbReference>
<dbReference type="InterPro" id="IPR015996">
    <property type="entry name" value="UCP028451"/>
</dbReference>
<dbReference type="RefSeq" id="WP_317487222.1">
    <property type="nucleotide sequence ID" value="NZ_CP136051.1"/>
</dbReference>
<dbReference type="Proteomes" id="UP001302349">
    <property type="component" value="Chromosome"/>
</dbReference>
<evidence type="ECO:0000313" key="1">
    <source>
        <dbReference type="EMBL" id="WOK04412.1"/>
    </source>
</evidence>
<reference evidence="1 2" key="1">
    <citation type="journal article" date="2023" name="Microbiol. Resour. Announc.">
        <title>Complete Genome Sequence of Imperialibacter roseus strain P4T.</title>
        <authorList>
            <person name="Tizabi D.R."/>
            <person name="Bachvaroff T."/>
            <person name="Hill R.T."/>
        </authorList>
    </citation>
    <scope>NUCLEOTIDE SEQUENCE [LARGE SCALE GENOMIC DNA]</scope>
    <source>
        <strain evidence="1 2">P4T</strain>
    </source>
</reference>
<dbReference type="PIRSF" id="PIRSF028451">
    <property type="entry name" value="UCP028451"/>
    <property type="match status" value="1"/>
</dbReference>
<dbReference type="PANTHER" id="PTHR36452:SF1">
    <property type="entry name" value="DUF2461 DOMAIN-CONTAINING PROTEIN"/>
    <property type="match status" value="1"/>
</dbReference>
<gene>
    <name evidence="1" type="ORF">RT717_15130</name>
</gene>
<dbReference type="NCBIfam" id="TIGR02453">
    <property type="entry name" value="TIGR02453 family protein"/>
    <property type="match status" value="1"/>
</dbReference>
<dbReference type="PANTHER" id="PTHR36452">
    <property type="entry name" value="CHROMOSOME 12, WHOLE GENOME SHOTGUN SEQUENCE"/>
    <property type="match status" value="1"/>
</dbReference>
<sequence length="229" mass="26513">MSQSTIQPSTFQFLTDLAANNNRDWFALHKDWYQASLDNMVGFADALLAEMNKHDLIETPSGKKALFRIYNDVRFSKDKSPYNARFAMSFRRATIERRGGYYLNLKPGSNFLACGFFNPNPDDLRRIRFDIEDNYEDWHKILRSKVIKSTYGDMQGNTVATAPRGYTVDHPGIDLLRHKSFVFRHSFTDDEVLASGFHKSVSQTFKTIRPWLDYMSEVLTTDRNGELLV</sequence>
<accession>A0ABZ0IHA7</accession>
<name>A0ABZ0IHA7_9BACT</name>